<dbReference type="PANTHER" id="PTHR43691:SF11">
    <property type="entry name" value="FI09636P-RELATED"/>
    <property type="match status" value="1"/>
</dbReference>
<dbReference type="Gene3D" id="3.40.50.1580">
    <property type="entry name" value="Nucleoside phosphorylase domain"/>
    <property type="match status" value="1"/>
</dbReference>
<dbReference type="EC" id="2.4.2.3" evidence="1"/>
<evidence type="ECO:0000256" key="1">
    <source>
        <dbReference type="ARBA" id="ARBA00011888"/>
    </source>
</evidence>
<evidence type="ECO:0000256" key="3">
    <source>
        <dbReference type="ARBA" id="ARBA00048447"/>
    </source>
</evidence>
<dbReference type="RefSeq" id="WP_290140784.1">
    <property type="nucleotide sequence ID" value="NZ_CP101620.1"/>
</dbReference>
<evidence type="ECO:0000259" key="4">
    <source>
        <dbReference type="Pfam" id="PF01048"/>
    </source>
</evidence>
<dbReference type="CDD" id="cd09007">
    <property type="entry name" value="NP-I_spr0068"/>
    <property type="match status" value="1"/>
</dbReference>
<keyword evidence="6" id="KW-1185">Reference proteome</keyword>
<dbReference type="InterPro" id="IPR000845">
    <property type="entry name" value="Nucleoside_phosphorylase_d"/>
</dbReference>
<dbReference type="Pfam" id="PF01048">
    <property type="entry name" value="PNP_UDP_1"/>
    <property type="match status" value="1"/>
</dbReference>
<proteinExistence type="predicted"/>
<dbReference type="Proteomes" id="UP001060112">
    <property type="component" value="Chromosome"/>
</dbReference>
<gene>
    <name evidence="5" type="ORF">NMU03_01790</name>
</gene>
<accession>A0ABY5I2K0</accession>
<feature type="domain" description="Nucleoside phosphorylase" evidence="4">
    <location>
        <begin position="70"/>
        <end position="229"/>
    </location>
</feature>
<sequence length="254" mass="28982">MWFYKDDYTKPVFTSEEQVQSEHGNKGILELPKTAILLYMKGLDYIKEKYDVELITEHFPGFLNACPLYKIKGQNEICFLDGGRGAPMAVDTIEICKALGVQNIISVGSIGGFESDIEIGDIVIPDKAFVEEGTSLHYYETIEYSTPNDDLFQRLVQFIPDCRVAPIISTDAVFRQTFYKETLWRKKGCVGVDMETSALMSVGRYLGLNVASVLMVSDKHPIHEDEVWQWRMTKELRQQMLFQVIDFALSLSYT</sequence>
<dbReference type="PANTHER" id="PTHR43691">
    <property type="entry name" value="URIDINE PHOSPHORYLASE"/>
    <property type="match status" value="1"/>
</dbReference>
<comment type="catalytic activity">
    <reaction evidence="3">
        <text>uridine + phosphate = alpha-D-ribose 1-phosphate + uracil</text>
        <dbReference type="Rhea" id="RHEA:24388"/>
        <dbReference type="ChEBI" id="CHEBI:16704"/>
        <dbReference type="ChEBI" id="CHEBI:17568"/>
        <dbReference type="ChEBI" id="CHEBI:43474"/>
        <dbReference type="ChEBI" id="CHEBI:57720"/>
        <dbReference type="EC" id="2.4.2.3"/>
    </reaction>
</comment>
<organism evidence="5 6">
    <name type="scientific">Allocoprobacillus halotolerans</name>
    <dbReference type="NCBI Taxonomy" id="2944914"/>
    <lineage>
        <taxon>Bacteria</taxon>
        <taxon>Bacillati</taxon>
        <taxon>Bacillota</taxon>
        <taxon>Erysipelotrichia</taxon>
        <taxon>Erysipelotrichales</taxon>
        <taxon>Erysipelotrichaceae</taxon>
        <taxon>Allocoprobacillus</taxon>
    </lineage>
</organism>
<dbReference type="EMBL" id="CP101620">
    <property type="protein sequence ID" value="UTY39589.1"/>
    <property type="molecule type" value="Genomic_DNA"/>
</dbReference>
<name>A0ABY5I2K0_9FIRM</name>
<evidence type="ECO:0000313" key="6">
    <source>
        <dbReference type="Proteomes" id="UP001060112"/>
    </source>
</evidence>
<protein>
    <recommendedName>
        <fullName evidence="2">Uridine phosphorylase</fullName>
        <ecNumber evidence="1">2.4.2.3</ecNumber>
    </recommendedName>
</protein>
<dbReference type="SUPFAM" id="SSF53167">
    <property type="entry name" value="Purine and uridine phosphorylases"/>
    <property type="match status" value="1"/>
</dbReference>
<evidence type="ECO:0000256" key="2">
    <source>
        <dbReference type="ARBA" id="ARBA00021980"/>
    </source>
</evidence>
<reference evidence="5" key="1">
    <citation type="submission" date="2022-07" db="EMBL/GenBank/DDBJ databases">
        <title>Faecal culturing of patients with breast cancer.</title>
        <authorList>
            <person name="Teng N.M.Y."/>
            <person name="Kiu R."/>
            <person name="Evans R."/>
            <person name="Baker D.J."/>
            <person name="Zenner C."/>
            <person name="Robinson S.D."/>
            <person name="Hall L.J."/>
        </authorList>
    </citation>
    <scope>NUCLEOTIDE SEQUENCE</scope>
    <source>
        <strain evidence="5">LH1062</strain>
    </source>
</reference>
<dbReference type="InterPro" id="IPR035994">
    <property type="entry name" value="Nucleoside_phosphorylase_sf"/>
</dbReference>
<evidence type="ECO:0000313" key="5">
    <source>
        <dbReference type="EMBL" id="UTY39589.1"/>
    </source>
</evidence>